<evidence type="ECO:0000256" key="3">
    <source>
        <dbReference type="ARBA" id="ARBA00006347"/>
    </source>
</evidence>
<evidence type="ECO:0000256" key="6">
    <source>
        <dbReference type="ARBA" id="ARBA00023235"/>
    </source>
</evidence>
<evidence type="ECO:0000256" key="5">
    <source>
        <dbReference type="ARBA" id="ARBA00022824"/>
    </source>
</evidence>
<organism evidence="9 10">
    <name type="scientific">Glycine soja</name>
    <name type="common">Wild soybean</name>
    <dbReference type="NCBI Taxonomy" id="3848"/>
    <lineage>
        <taxon>Eukaryota</taxon>
        <taxon>Viridiplantae</taxon>
        <taxon>Streptophyta</taxon>
        <taxon>Embryophyta</taxon>
        <taxon>Tracheophyta</taxon>
        <taxon>Spermatophyta</taxon>
        <taxon>Magnoliopsida</taxon>
        <taxon>eudicotyledons</taxon>
        <taxon>Gunneridae</taxon>
        <taxon>Pentapetalae</taxon>
        <taxon>rosids</taxon>
        <taxon>fabids</taxon>
        <taxon>Fabales</taxon>
        <taxon>Fabaceae</taxon>
        <taxon>Papilionoideae</taxon>
        <taxon>50 kb inversion clade</taxon>
        <taxon>NPAAA clade</taxon>
        <taxon>indigoferoid/millettioid clade</taxon>
        <taxon>Phaseoleae</taxon>
        <taxon>Glycine</taxon>
        <taxon>Glycine subgen. Soja</taxon>
    </lineage>
</organism>
<dbReference type="Pfam" id="PF13848">
    <property type="entry name" value="Thioredoxin_6"/>
    <property type="match status" value="1"/>
</dbReference>
<feature type="chain" id="PRO_5019166010" description="protein disulfide-isomerase" evidence="8">
    <location>
        <begin position="29"/>
        <end position="257"/>
    </location>
</feature>
<comment type="similarity">
    <text evidence="3">Belongs to the protein disulfide isomerase family.</text>
</comment>
<comment type="subcellular location">
    <subcellularLocation>
        <location evidence="2">Endoplasmic reticulum lumen</location>
    </subcellularLocation>
</comment>
<comment type="caution">
    <text evidence="9">The sequence shown here is derived from an EMBL/GenBank/DDBJ whole genome shotgun (WGS) entry which is preliminary data.</text>
</comment>
<dbReference type="GO" id="GO:0034976">
    <property type="term" value="P:response to endoplasmic reticulum stress"/>
    <property type="evidence" value="ECO:0007669"/>
    <property type="project" value="TreeGrafter"/>
</dbReference>
<dbReference type="CDD" id="cd02982">
    <property type="entry name" value="PDI_b'_family"/>
    <property type="match status" value="1"/>
</dbReference>
<evidence type="ECO:0000313" key="10">
    <source>
        <dbReference type="Proteomes" id="UP000289340"/>
    </source>
</evidence>
<dbReference type="GO" id="GO:0006457">
    <property type="term" value="P:protein folding"/>
    <property type="evidence" value="ECO:0007669"/>
    <property type="project" value="TreeGrafter"/>
</dbReference>
<keyword evidence="6 9" id="KW-0413">Isomerase</keyword>
<reference evidence="9 10" key="1">
    <citation type="submission" date="2018-09" db="EMBL/GenBank/DDBJ databases">
        <title>A high-quality reference genome of wild soybean provides a powerful tool to mine soybean genomes.</title>
        <authorList>
            <person name="Xie M."/>
            <person name="Chung C.Y.L."/>
            <person name="Li M.-W."/>
            <person name="Wong F.-L."/>
            <person name="Chan T.-F."/>
            <person name="Lam H.-M."/>
        </authorList>
    </citation>
    <scope>NUCLEOTIDE SEQUENCE [LARGE SCALE GENOMIC DNA]</scope>
    <source>
        <strain evidence="10">cv. W05</strain>
        <tissue evidence="9">Hypocotyl of etiolated seedlings</tissue>
    </source>
</reference>
<dbReference type="EMBL" id="QZWG01000004">
    <property type="protein sequence ID" value="RZC18233.1"/>
    <property type="molecule type" value="Genomic_DNA"/>
</dbReference>
<dbReference type="SUPFAM" id="SSF52833">
    <property type="entry name" value="Thioredoxin-like"/>
    <property type="match status" value="2"/>
</dbReference>
<accession>A0A445L567</accession>
<dbReference type="EC" id="5.3.4.1" evidence="4"/>
<dbReference type="PANTHER" id="PTHR18929:SF132">
    <property type="entry name" value="PROTEIN DISULFIDE-ISOMERASE A3"/>
    <property type="match status" value="1"/>
</dbReference>
<gene>
    <name evidence="9" type="ORF">D0Y65_010741</name>
</gene>
<feature type="signal peptide" evidence="8">
    <location>
        <begin position="1"/>
        <end position="28"/>
    </location>
</feature>
<evidence type="ECO:0000256" key="4">
    <source>
        <dbReference type="ARBA" id="ARBA00012723"/>
    </source>
</evidence>
<comment type="catalytic activity">
    <reaction evidence="1">
        <text>Catalyzes the rearrangement of -S-S- bonds in proteins.</text>
        <dbReference type="EC" id="5.3.4.1"/>
    </reaction>
</comment>
<dbReference type="GO" id="GO:0003756">
    <property type="term" value="F:protein disulfide isomerase activity"/>
    <property type="evidence" value="ECO:0007669"/>
    <property type="project" value="UniProtKB-EC"/>
</dbReference>
<evidence type="ECO:0000256" key="1">
    <source>
        <dbReference type="ARBA" id="ARBA00001182"/>
    </source>
</evidence>
<proteinExistence type="inferred from homology"/>
<evidence type="ECO:0000256" key="8">
    <source>
        <dbReference type="SAM" id="SignalP"/>
    </source>
</evidence>
<dbReference type="InterPro" id="IPR036249">
    <property type="entry name" value="Thioredoxin-like_sf"/>
</dbReference>
<evidence type="ECO:0000256" key="7">
    <source>
        <dbReference type="ARBA" id="ARBA00023284"/>
    </source>
</evidence>
<keyword evidence="8" id="KW-0732">Signal</keyword>
<dbReference type="AlphaFoldDB" id="A0A445L567"/>
<name>A0A445L567_GLYSO</name>
<evidence type="ECO:0000256" key="2">
    <source>
        <dbReference type="ARBA" id="ARBA00004319"/>
    </source>
</evidence>
<sequence length="257" mass="29121">MVVGRITIYLPLGFTLFLFASVPSQISANESYVLTLDHSNFSDTISISSSLSSTHHGAGFFKSRYREAAEQYRQQGLRFLVGDAKSTKGSFQYFGVKEGQVPLIIVQRNDGKKFLKPNLEPDHISTWLKACKEENIAPYFKSEPISEDNNEPVKVVVGDSIQDIVFNSGKNVISWLQYWRKLSYQSDADVIIAKLDGIANYIPRETFEFISYPTVYFTSASGKISQYDGNRTKEDIIEFIEKNRDKPAQQEQGKNEL</sequence>
<keyword evidence="7" id="KW-0676">Redox-active center</keyword>
<keyword evidence="5" id="KW-0256">Endoplasmic reticulum</keyword>
<protein>
    <recommendedName>
        <fullName evidence="4">protein disulfide-isomerase</fullName>
        <ecNumber evidence="4">5.3.4.1</ecNumber>
    </recommendedName>
</protein>
<dbReference type="Gene3D" id="3.40.30.10">
    <property type="entry name" value="Glutaredoxin"/>
    <property type="match status" value="2"/>
</dbReference>
<dbReference type="GO" id="GO:0005788">
    <property type="term" value="C:endoplasmic reticulum lumen"/>
    <property type="evidence" value="ECO:0007669"/>
    <property type="project" value="UniProtKB-SubCell"/>
</dbReference>
<keyword evidence="10" id="KW-1185">Reference proteome</keyword>
<dbReference type="Proteomes" id="UP000289340">
    <property type="component" value="Chromosome 4"/>
</dbReference>
<dbReference type="PANTHER" id="PTHR18929">
    <property type="entry name" value="PROTEIN DISULFIDE ISOMERASE"/>
    <property type="match status" value="1"/>
</dbReference>
<evidence type="ECO:0000313" key="9">
    <source>
        <dbReference type="EMBL" id="RZC18233.1"/>
    </source>
</evidence>